<evidence type="ECO:0000313" key="2">
    <source>
        <dbReference type="EMBL" id="EIC23503.1"/>
    </source>
</evidence>
<dbReference type="RefSeq" id="WP_009147586.1">
    <property type="nucleotide sequence ID" value="NZ_CP121471.1"/>
</dbReference>
<protein>
    <submittedName>
        <fullName evidence="2">Glycosyltransferase</fullName>
    </submittedName>
</protein>
<dbReference type="HOGENOM" id="CLU_009583_0_0_6"/>
<dbReference type="CDD" id="cd03811">
    <property type="entry name" value="GT4_GT28_WabH-like"/>
    <property type="match status" value="1"/>
</dbReference>
<reference evidence="2 3" key="2">
    <citation type="submission" date="2011-11" db="EMBL/GenBank/DDBJ databases">
        <authorList>
            <consortium name="US DOE Joint Genome Institute"/>
            <person name="Lucas S."/>
            <person name="Han J."/>
            <person name="Lapidus A."/>
            <person name="Cheng J.-F."/>
            <person name="Goodwin L."/>
            <person name="Pitluck S."/>
            <person name="Peters L."/>
            <person name="Ovchinnikova G."/>
            <person name="Zhang X."/>
            <person name="Detter J.C."/>
            <person name="Han C."/>
            <person name="Tapia R."/>
            <person name="Land M."/>
            <person name="Hauser L."/>
            <person name="Kyrpides N."/>
            <person name="Ivanova N."/>
            <person name="Pagani I."/>
            <person name="Vogl K."/>
            <person name="Liu Z."/>
            <person name="Overmann J."/>
            <person name="Frigaard N.-U."/>
            <person name="Bryant D."/>
            <person name="Woyke T."/>
        </authorList>
    </citation>
    <scope>NUCLEOTIDE SEQUENCE [LARGE SCALE GENOMIC DNA]</scope>
    <source>
        <strain evidence="2 3">970</strain>
    </source>
</reference>
<dbReference type="EMBL" id="JH603168">
    <property type="protein sequence ID" value="EIC23503.1"/>
    <property type="molecule type" value="Genomic_DNA"/>
</dbReference>
<dbReference type="AlphaFoldDB" id="H8YYH7"/>
<dbReference type="Pfam" id="PF13439">
    <property type="entry name" value="Glyco_transf_4"/>
    <property type="match status" value="1"/>
</dbReference>
<keyword evidence="2" id="KW-0808">Transferase</keyword>
<gene>
    <name evidence="2" type="ORF">Thi970DRAFT_01174</name>
</gene>
<dbReference type="eggNOG" id="COG0438">
    <property type="taxonomic scope" value="Bacteria"/>
</dbReference>
<organism evidence="2 3">
    <name type="scientific">Thiorhodovibrio frisius</name>
    <dbReference type="NCBI Taxonomy" id="631362"/>
    <lineage>
        <taxon>Bacteria</taxon>
        <taxon>Pseudomonadati</taxon>
        <taxon>Pseudomonadota</taxon>
        <taxon>Gammaproteobacteria</taxon>
        <taxon>Chromatiales</taxon>
        <taxon>Chromatiaceae</taxon>
        <taxon>Thiorhodovibrio</taxon>
    </lineage>
</organism>
<dbReference type="Pfam" id="PF13692">
    <property type="entry name" value="Glyco_trans_1_4"/>
    <property type="match status" value="1"/>
</dbReference>
<reference evidence="3" key="1">
    <citation type="submission" date="2011-06" db="EMBL/GenBank/DDBJ databases">
        <authorList>
            <consortium name="US DOE Joint Genome Institute (JGI-PGF)"/>
            <person name="Lucas S."/>
            <person name="Han J."/>
            <person name="Lapidus A."/>
            <person name="Cheng J.-F."/>
            <person name="Goodwin L."/>
            <person name="Pitluck S."/>
            <person name="Peters L."/>
            <person name="Land M.L."/>
            <person name="Hauser L."/>
            <person name="Vogl K."/>
            <person name="Liu Z."/>
            <person name="Overmann J."/>
            <person name="Frigaard N.-U."/>
            <person name="Bryant D.A."/>
            <person name="Woyke T.J."/>
        </authorList>
    </citation>
    <scope>NUCLEOTIDE SEQUENCE [LARGE SCALE GENOMIC DNA]</scope>
    <source>
        <strain evidence="3">970</strain>
    </source>
</reference>
<dbReference type="PANTHER" id="PTHR12526:SF630">
    <property type="entry name" value="GLYCOSYLTRANSFERASE"/>
    <property type="match status" value="1"/>
</dbReference>
<dbReference type="GO" id="GO:0016757">
    <property type="term" value="F:glycosyltransferase activity"/>
    <property type="evidence" value="ECO:0007669"/>
    <property type="project" value="UniProtKB-ARBA"/>
</dbReference>
<feature type="domain" description="Glycosyltransferase subfamily 4-like N-terminal" evidence="1">
    <location>
        <begin position="23"/>
        <end position="183"/>
    </location>
</feature>
<dbReference type="PANTHER" id="PTHR12526">
    <property type="entry name" value="GLYCOSYLTRANSFERASE"/>
    <property type="match status" value="1"/>
</dbReference>
<dbReference type="SUPFAM" id="SSF53756">
    <property type="entry name" value="UDP-Glycosyltransferase/glycogen phosphorylase"/>
    <property type="match status" value="1"/>
</dbReference>
<name>H8YYH7_9GAMM</name>
<dbReference type="STRING" id="631362.Thi970DRAFT_01174"/>
<proteinExistence type="predicted"/>
<keyword evidence="3" id="KW-1185">Reference proteome</keyword>
<dbReference type="InterPro" id="IPR028098">
    <property type="entry name" value="Glyco_trans_4-like_N"/>
</dbReference>
<dbReference type="Proteomes" id="UP000002964">
    <property type="component" value="Unassembled WGS sequence"/>
</dbReference>
<sequence>MSEPARNARLDTIALLASFSGSGGVERMLVNLLSALDSQGVAIDLLLLRADSAYLRELPPGIRQIRLAGRHSQLAIPALARYLRQAQPAALLVAKDRAGRSAVIARALARVKTPIALRLGTHLSTAMAGRSPPERWLRYSLIRWLYPHLEAIVAVSAGVADDVATISGVPAKRIHVVRNPVITSMLAARARAPCHHPWLERDDNDRIQPPVILAVGRLQRQKDFPTLIRAFAQLHQQRECRLIILGEGGNRPGLEQLVAERGLNDAVSLPGFVANPYPFMARASLFALSSAWEGSPNVLTEALALGTPAVATDCPSGPAEILQRGRFGSLVPVGDAEALATAMAATLDAPLPADTLRAAVSEYQAERSACRYLDLLGQIAQSSSRR</sequence>
<evidence type="ECO:0000259" key="1">
    <source>
        <dbReference type="Pfam" id="PF13439"/>
    </source>
</evidence>
<accession>H8YYH7</accession>
<evidence type="ECO:0000313" key="3">
    <source>
        <dbReference type="Proteomes" id="UP000002964"/>
    </source>
</evidence>
<dbReference type="Gene3D" id="3.40.50.2000">
    <property type="entry name" value="Glycogen Phosphorylase B"/>
    <property type="match status" value="2"/>
</dbReference>